<dbReference type="GO" id="GO:0005524">
    <property type="term" value="F:ATP binding"/>
    <property type="evidence" value="ECO:0007669"/>
    <property type="project" value="UniProtKB-KW"/>
</dbReference>
<evidence type="ECO:0000313" key="6">
    <source>
        <dbReference type="Proteomes" id="UP000001235"/>
    </source>
</evidence>
<sequence length="578" mass="64040">MNTQLEQGAHQRIGEVLIARGHLNDDQLRIALQKQKTDNKPLGEELLDLHFISEQAMREAVSEAAGYKSIDLAGNVANAAALALIPKPVAIKYTLFPISFDAAAGHLVIVAANPDDILARDAISPFLVQASLIAGRRIIPAWRIAPSAEVLAAIDKFYDHELSIEGILFELESGELDINALMQAGVSYSHPIVRLTDAILSDAVSRSSSDIHFEPEEQFLRVRYRIDGVLRPVRSLSKTHWMAILVRLKVLSGMNIAETRAPQDGRVSLSLFGRQIDFRAASHPTIHGENFVLRILDRKLGIVSLDKLGMTDSQLSLLERMLERPEGILLVTGPTGSGKTTTLYSILSHLNNDAVNIMTLEDPVEYPMPLTRQTSIAETIKLDFSNGIRSLMRQDPDIILVGEIRDHDTAEMALRAAMTGHQVFSTLHTNSAIGSVSRLHDLGIVDDMFASNLIGIIAQRLVRRLCPLCKVGYSPDDTERRIMGIDLNLEIMIYQPAGCTDCEDQGYKGRLAIMELLRFDRGIVELVTRRAGLKELTDYALAHQFVPLAEDGIRRVREGLTSLPEVRRVVDFSDRMSE</sequence>
<protein>
    <submittedName>
        <fullName evidence="5">Type II secretion system protein E</fullName>
    </submittedName>
</protein>
<keyword evidence="3" id="KW-0067">ATP-binding</keyword>
<reference evidence="5 6" key="1">
    <citation type="submission" date="2010-08" db="EMBL/GenBank/DDBJ databases">
        <title>Complete sequence of Gallionella capsiferriformans ES-2.</title>
        <authorList>
            <consortium name="US DOE Joint Genome Institute"/>
            <person name="Lucas S."/>
            <person name="Copeland A."/>
            <person name="Lapidus A."/>
            <person name="Cheng J.-F."/>
            <person name="Bruce D."/>
            <person name="Goodwin L."/>
            <person name="Pitluck S."/>
            <person name="Chertkov O."/>
            <person name="Davenport K.W."/>
            <person name="Detter J.C."/>
            <person name="Han C."/>
            <person name="Tapia R."/>
            <person name="Land M."/>
            <person name="Hauser L."/>
            <person name="Chang Y.-J."/>
            <person name="Jeffries C."/>
            <person name="Kyrpides N."/>
            <person name="Ivanova N."/>
            <person name="Mikhailova N."/>
            <person name="Shelobolina E.S."/>
            <person name="Picardal F."/>
            <person name="Roden E."/>
            <person name="Emerson D."/>
            <person name="Woyke T."/>
        </authorList>
    </citation>
    <scope>NUCLEOTIDE SEQUENCE [LARGE SCALE GENOMIC DNA]</scope>
    <source>
        <strain evidence="5 6">ES-2</strain>
    </source>
</reference>
<dbReference type="Proteomes" id="UP000001235">
    <property type="component" value="Chromosome"/>
</dbReference>
<dbReference type="Pfam" id="PF00437">
    <property type="entry name" value="T2SSE"/>
    <property type="match status" value="1"/>
</dbReference>
<dbReference type="PANTHER" id="PTHR30258">
    <property type="entry name" value="TYPE II SECRETION SYSTEM PROTEIN GSPE-RELATED"/>
    <property type="match status" value="1"/>
</dbReference>
<evidence type="ECO:0000256" key="2">
    <source>
        <dbReference type="ARBA" id="ARBA00022741"/>
    </source>
</evidence>
<evidence type="ECO:0000256" key="1">
    <source>
        <dbReference type="ARBA" id="ARBA00006611"/>
    </source>
</evidence>
<organism evidence="5 6">
    <name type="scientific">Gallionella capsiferriformans (strain ES-2)</name>
    <name type="common">Gallionella ferruginea capsiferriformans (strain ES-2)</name>
    <dbReference type="NCBI Taxonomy" id="395494"/>
    <lineage>
        <taxon>Bacteria</taxon>
        <taxon>Pseudomonadati</taxon>
        <taxon>Pseudomonadota</taxon>
        <taxon>Betaproteobacteria</taxon>
        <taxon>Nitrosomonadales</taxon>
        <taxon>Gallionellaceae</taxon>
        <taxon>Gallionella</taxon>
    </lineage>
</organism>
<dbReference type="InterPro" id="IPR007831">
    <property type="entry name" value="T2SS_GspE_N"/>
</dbReference>
<dbReference type="Gene3D" id="3.40.50.300">
    <property type="entry name" value="P-loop containing nucleotide triphosphate hydrolases"/>
    <property type="match status" value="1"/>
</dbReference>
<dbReference type="GO" id="GO:0016887">
    <property type="term" value="F:ATP hydrolysis activity"/>
    <property type="evidence" value="ECO:0007669"/>
    <property type="project" value="TreeGrafter"/>
</dbReference>
<evidence type="ECO:0000313" key="5">
    <source>
        <dbReference type="EMBL" id="ADL56317.1"/>
    </source>
</evidence>
<dbReference type="AlphaFoldDB" id="D9SJC9"/>
<dbReference type="SUPFAM" id="SSF52540">
    <property type="entry name" value="P-loop containing nucleoside triphosphate hydrolases"/>
    <property type="match status" value="1"/>
</dbReference>
<dbReference type="InterPro" id="IPR001482">
    <property type="entry name" value="T2SS/T4SS_dom"/>
</dbReference>
<dbReference type="InterPro" id="IPR027417">
    <property type="entry name" value="P-loop_NTPase"/>
</dbReference>
<dbReference type="Pfam" id="PF05157">
    <property type="entry name" value="MshEN"/>
    <property type="match status" value="1"/>
</dbReference>
<evidence type="ECO:0000256" key="3">
    <source>
        <dbReference type="ARBA" id="ARBA00022840"/>
    </source>
</evidence>
<dbReference type="PROSITE" id="PS00662">
    <property type="entry name" value="T2SP_E"/>
    <property type="match status" value="1"/>
</dbReference>
<dbReference type="eggNOG" id="COG2804">
    <property type="taxonomic scope" value="Bacteria"/>
</dbReference>
<keyword evidence="6" id="KW-1185">Reference proteome</keyword>
<dbReference type="InterPro" id="IPR037257">
    <property type="entry name" value="T2SS_E_N_sf"/>
</dbReference>
<dbReference type="CDD" id="cd01129">
    <property type="entry name" value="PulE-GspE-like"/>
    <property type="match status" value="1"/>
</dbReference>
<proteinExistence type="inferred from homology"/>
<feature type="domain" description="Bacterial type II secretion system protein E" evidence="4">
    <location>
        <begin position="392"/>
        <end position="406"/>
    </location>
</feature>
<gene>
    <name evidence="5" type="ordered locus">Galf_2314</name>
</gene>
<dbReference type="EMBL" id="CP002159">
    <property type="protein sequence ID" value="ADL56317.1"/>
    <property type="molecule type" value="Genomic_DNA"/>
</dbReference>
<dbReference type="Gene3D" id="3.30.450.90">
    <property type="match status" value="1"/>
</dbReference>
<accession>D9SJC9</accession>
<dbReference type="Gene3D" id="3.30.300.160">
    <property type="entry name" value="Type II secretion system, protein E, N-terminal domain"/>
    <property type="match status" value="1"/>
</dbReference>
<dbReference type="SUPFAM" id="SSF160246">
    <property type="entry name" value="EspE N-terminal domain-like"/>
    <property type="match status" value="1"/>
</dbReference>
<comment type="similarity">
    <text evidence="1">Belongs to the GSP E family.</text>
</comment>
<name>D9SJC9_GALCS</name>
<dbReference type="KEGG" id="gca:Galf_2314"/>
<dbReference type="HOGENOM" id="CLU_013446_10_6_4"/>
<keyword evidence="2" id="KW-0547">Nucleotide-binding</keyword>
<dbReference type="GO" id="GO:0005886">
    <property type="term" value="C:plasma membrane"/>
    <property type="evidence" value="ECO:0007669"/>
    <property type="project" value="TreeGrafter"/>
</dbReference>
<dbReference type="PANTHER" id="PTHR30258:SF2">
    <property type="entry name" value="COMG OPERON PROTEIN 1"/>
    <property type="match status" value="1"/>
</dbReference>
<dbReference type="RefSeq" id="WP_013294240.1">
    <property type="nucleotide sequence ID" value="NC_014394.1"/>
</dbReference>
<dbReference type="STRING" id="395494.Galf_2314"/>
<evidence type="ECO:0000259" key="4">
    <source>
        <dbReference type="PROSITE" id="PS00662"/>
    </source>
</evidence>
<dbReference type="OrthoDB" id="5289285at2"/>